<proteinExistence type="predicted"/>
<dbReference type="Proteomes" id="UP000316621">
    <property type="component" value="Chromosome 6"/>
</dbReference>
<evidence type="ECO:0000313" key="2">
    <source>
        <dbReference type="Proteomes" id="UP000316621"/>
    </source>
</evidence>
<dbReference type="Gramene" id="RZC65006">
    <property type="protein sequence ID" value="RZC65006"/>
    <property type="gene ID" value="C5167_008697"/>
</dbReference>
<sequence length="53" mass="5898">MYLRRNTIKYDDFPEVEVSEEYFGVGGADCKKLQELTKGLGVGGNYDFGMNAA</sequence>
<dbReference type="AlphaFoldDB" id="A0A4Y7JWQ7"/>
<keyword evidence="2" id="KW-1185">Reference proteome</keyword>
<evidence type="ECO:0000313" key="1">
    <source>
        <dbReference type="EMBL" id="RZC65006.1"/>
    </source>
</evidence>
<reference evidence="1 2" key="1">
    <citation type="journal article" date="2018" name="Science">
        <title>The opium poppy genome and morphinan production.</title>
        <authorList>
            <person name="Guo L."/>
            <person name="Winzer T."/>
            <person name="Yang X."/>
            <person name="Li Y."/>
            <person name="Ning Z."/>
            <person name="He Z."/>
            <person name="Teodor R."/>
            <person name="Lu Y."/>
            <person name="Bowser T.A."/>
            <person name="Graham I.A."/>
            <person name="Ye K."/>
        </authorList>
    </citation>
    <scope>NUCLEOTIDE SEQUENCE [LARGE SCALE GENOMIC DNA]</scope>
    <source>
        <strain evidence="2">cv. HN1</strain>
        <tissue evidence="1">Leaves</tissue>
    </source>
</reference>
<name>A0A4Y7JWQ7_PAPSO</name>
<dbReference type="EMBL" id="CM010720">
    <property type="protein sequence ID" value="RZC65006.1"/>
    <property type="molecule type" value="Genomic_DNA"/>
</dbReference>
<protein>
    <submittedName>
        <fullName evidence="1">Uncharacterized protein</fullName>
    </submittedName>
</protein>
<accession>A0A4Y7JWQ7</accession>
<organism evidence="1 2">
    <name type="scientific">Papaver somniferum</name>
    <name type="common">Opium poppy</name>
    <dbReference type="NCBI Taxonomy" id="3469"/>
    <lineage>
        <taxon>Eukaryota</taxon>
        <taxon>Viridiplantae</taxon>
        <taxon>Streptophyta</taxon>
        <taxon>Embryophyta</taxon>
        <taxon>Tracheophyta</taxon>
        <taxon>Spermatophyta</taxon>
        <taxon>Magnoliopsida</taxon>
        <taxon>Ranunculales</taxon>
        <taxon>Papaveraceae</taxon>
        <taxon>Papaveroideae</taxon>
        <taxon>Papaver</taxon>
    </lineage>
</organism>
<gene>
    <name evidence="1" type="ORF">C5167_008697</name>
</gene>